<sequence>MEKEDKILVLRGIMGALSGVLSFILVNNEVIALLIPLIAYALSVGIVYGTIRGFNLTKWDLLGRGVSILLASWLLIFVILYNA</sequence>
<feature type="transmembrane region" description="Helical" evidence="1">
    <location>
        <begin position="7"/>
        <end position="25"/>
    </location>
</feature>
<feature type="transmembrane region" description="Helical" evidence="1">
    <location>
        <begin position="31"/>
        <end position="49"/>
    </location>
</feature>
<dbReference type="OrthoDB" id="34615at2157"/>
<keyword evidence="1" id="KW-1133">Transmembrane helix</keyword>
<reference evidence="2 3" key="1">
    <citation type="submission" date="2019-10" db="EMBL/GenBank/DDBJ databases">
        <title>Genome Sequences from Six Type Strain Members of the Archaeal Family Sulfolobaceae: Acidianus ambivalens, Acidianus infernus, Metallosphaera prunae, Stygiolobus azoricus, Sulfolobus metallicus, and Sulfurisphaera ohwakuensis.</title>
        <authorList>
            <person name="Counts J.A."/>
            <person name="Kelly R.M."/>
        </authorList>
    </citation>
    <scope>NUCLEOTIDE SEQUENCE [LARGE SCALE GENOMIC DNA]</scope>
    <source>
        <strain evidence="2 3">FC6</strain>
    </source>
</reference>
<evidence type="ECO:0000256" key="1">
    <source>
        <dbReference type="SAM" id="Phobius"/>
    </source>
</evidence>
<keyword evidence="1" id="KW-0812">Transmembrane</keyword>
<dbReference type="Proteomes" id="UP000423396">
    <property type="component" value="Chromosome"/>
</dbReference>
<evidence type="ECO:0000313" key="3">
    <source>
        <dbReference type="Proteomes" id="UP000423396"/>
    </source>
</evidence>
<proteinExistence type="predicted"/>
<dbReference type="AlphaFoldDB" id="A0A650CLE5"/>
<dbReference type="EMBL" id="CP045483">
    <property type="protein sequence ID" value="QGR18701.1"/>
    <property type="molecule type" value="Genomic_DNA"/>
</dbReference>
<gene>
    <name evidence="2" type="ORF">D1868_00930</name>
</gene>
<name>A0A650CLE5_9CREN</name>
<keyword evidence="3" id="KW-1185">Reference proteome</keyword>
<dbReference type="KEGG" id="sazo:D1868_00930"/>
<feature type="transmembrane region" description="Helical" evidence="1">
    <location>
        <begin position="61"/>
        <end position="81"/>
    </location>
</feature>
<organism evidence="2 3">
    <name type="scientific">Stygiolobus azoricus</name>
    <dbReference type="NCBI Taxonomy" id="41675"/>
    <lineage>
        <taxon>Archaea</taxon>
        <taxon>Thermoproteota</taxon>
        <taxon>Thermoprotei</taxon>
        <taxon>Sulfolobales</taxon>
        <taxon>Sulfolobaceae</taxon>
        <taxon>Stygiolobus</taxon>
    </lineage>
</organism>
<protein>
    <submittedName>
        <fullName evidence="2">Uncharacterized protein</fullName>
    </submittedName>
</protein>
<keyword evidence="1" id="KW-0472">Membrane</keyword>
<dbReference type="GeneID" id="42797598"/>
<evidence type="ECO:0000313" key="2">
    <source>
        <dbReference type="EMBL" id="QGR18701.1"/>
    </source>
</evidence>
<accession>A0A650CLE5</accession>
<dbReference type="RefSeq" id="WP_156004923.1">
    <property type="nucleotide sequence ID" value="NZ_CP045483.1"/>
</dbReference>